<dbReference type="InterPro" id="IPR022441">
    <property type="entry name" value="Para_beta_helix_rpt-2"/>
</dbReference>
<dbReference type="RefSeq" id="XP_066926030.1">
    <property type="nucleotide sequence ID" value="XM_067069929.1"/>
</dbReference>
<dbReference type="NCBIfam" id="TIGR03804">
    <property type="entry name" value="para_beta_helix"/>
    <property type="match status" value="2"/>
</dbReference>
<dbReference type="EnsemblMetazoa" id="CLYHEMT006181.1">
    <property type="protein sequence ID" value="CLYHEMP006181.1"/>
    <property type="gene ID" value="CLYHEMG006181"/>
</dbReference>
<evidence type="ECO:0000256" key="1">
    <source>
        <dbReference type="ARBA" id="ARBA00004906"/>
    </source>
</evidence>
<dbReference type="PROSITE" id="PS50181">
    <property type="entry name" value="FBOX"/>
    <property type="match status" value="1"/>
</dbReference>
<evidence type="ECO:0000259" key="5">
    <source>
        <dbReference type="PROSITE" id="PS50181"/>
    </source>
</evidence>
<dbReference type="GO" id="GO:0006511">
    <property type="term" value="P:ubiquitin-dependent protein catabolic process"/>
    <property type="evidence" value="ECO:0007669"/>
    <property type="project" value="TreeGrafter"/>
</dbReference>
<dbReference type="Pfam" id="PF00646">
    <property type="entry name" value="F-box"/>
    <property type="match status" value="1"/>
</dbReference>
<dbReference type="AlphaFoldDB" id="A0A7M5U4L0"/>
<dbReference type="InterPro" id="IPR001810">
    <property type="entry name" value="F-box_dom"/>
</dbReference>
<reference evidence="6" key="1">
    <citation type="submission" date="2021-01" db="UniProtKB">
        <authorList>
            <consortium name="EnsemblMetazoa"/>
        </authorList>
    </citation>
    <scope>IDENTIFICATION</scope>
</reference>
<evidence type="ECO:0000256" key="3">
    <source>
        <dbReference type="ARBA" id="ARBA00022786"/>
    </source>
</evidence>
<dbReference type="SMART" id="SM00710">
    <property type="entry name" value="PbH1"/>
    <property type="match status" value="16"/>
</dbReference>
<sequence>MTISRIKTGILSLANGELLHGLPFEIWRIVLAFLCAKDLCCCSQVCKDWRALVDSLDTTRWKQIYLLQERTKRWKHPNWPNESSSSPALKSTWKDLYRKRYQLSRLWLRNQVAASCVVPFLFPRRKSPRTFHVGLGKQYQTIKAALDKASPYAKIIVHPGTYQDSSILYLKYPIAILGIDDASNITLMMQIEIRCDSVKMENLTIKPLYVRARGRGSSTAIIRALTGHLCLFNCIVTQGCISVVSPGSVTVLNCTFTSAFIKFVGVGYSSITGTDFIPNRIAICIEEPLFQYPVRPTLTSEDVGGWIFAANDKAFDEYYKGCIKGGCSKRNIQPEIKAAPAPPILSDTEYSDSESDMVGRVGGTSNNTASTKASSKDTKSQPKDNSILDSNTRGILKTAQGVIINNIRVSNGWGGITVYRMGQAWIENSTFHNLVYGIRCLQSSKCIILNNKIHDCETMGVFFRDHSTGLVAGNQIFSNGEAGIDIRSNANPIIQHNEIYGGQRSGVVCLENGKGMIRENDIYNNKEAAIYILHHGNPKIKNNFICSGKASGIAVTENGRGHITQNVITGMEWAGIDVRHGGNPVISHNIIKNGQSDGIVIGDQGKSVIFDNTIEGNSGCGIWILDGSHPLVHSNRIIYSGSNGIAFVSKSDQEHDRKFESHLIQNDPSSRQHDANDGHGNGGGGAGGGGGGVDGFIFEEDGFPIAPINFALPEIEPESRYIHVSKPDKTVAQIESNHVENNRGCGILYDGKEGIVISKNRISGNSKHGIALLRSNEITIDRNTIRNNLLSGINVEVGVCCSIHKNGIYDNKEHGIHSGGLGLIKLNDILSHASPSLFIRTYGNLTVTQNRLHSWKHECVFVEEKCRVILEDNEFFITLEPPASELCVLEKTDITYVENRELVHRLGPIRYREGLKVEDLIEVSDVISNDSLQPHLLDDSSLTAPFFTSVQMGKRRNQSPSVFCTVI</sequence>
<evidence type="ECO:0000256" key="4">
    <source>
        <dbReference type="SAM" id="MobiDB-lite"/>
    </source>
</evidence>
<dbReference type="InterPro" id="IPR039448">
    <property type="entry name" value="Beta_helix"/>
</dbReference>
<evidence type="ECO:0000313" key="6">
    <source>
        <dbReference type="EnsemblMetazoa" id="CLYHEMP006181.1"/>
    </source>
</evidence>
<feature type="region of interest" description="Disordered" evidence="4">
    <location>
        <begin position="342"/>
        <end position="389"/>
    </location>
</feature>
<dbReference type="InterPro" id="IPR012334">
    <property type="entry name" value="Pectin_lyas_fold"/>
</dbReference>
<dbReference type="Gene3D" id="1.20.1280.50">
    <property type="match status" value="1"/>
</dbReference>
<dbReference type="PANTHER" id="PTHR22990">
    <property type="entry name" value="F-BOX ONLY PROTEIN"/>
    <property type="match status" value="1"/>
</dbReference>
<keyword evidence="3" id="KW-0833">Ubl conjugation pathway</keyword>
<dbReference type="InterPro" id="IPR036047">
    <property type="entry name" value="F-box-like_dom_sf"/>
</dbReference>
<name>A0A7M5U4L0_9CNID</name>
<feature type="compositionally biased region" description="Low complexity" evidence="4">
    <location>
        <begin position="364"/>
        <end position="373"/>
    </location>
</feature>
<dbReference type="SMART" id="SM00256">
    <property type="entry name" value="FBOX"/>
    <property type="match status" value="1"/>
</dbReference>
<keyword evidence="7" id="KW-1185">Reference proteome</keyword>
<feature type="domain" description="F-box" evidence="5">
    <location>
        <begin position="16"/>
        <end position="64"/>
    </location>
</feature>
<dbReference type="SMART" id="SM00722">
    <property type="entry name" value="CASH"/>
    <property type="match status" value="3"/>
</dbReference>
<evidence type="ECO:0000313" key="7">
    <source>
        <dbReference type="Proteomes" id="UP000594262"/>
    </source>
</evidence>
<keyword evidence="2" id="KW-0677">Repeat</keyword>
<dbReference type="OrthoDB" id="427974at2759"/>
<dbReference type="InterPro" id="IPR006626">
    <property type="entry name" value="PbH1"/>
</dbReference>
<proteinExistence type="predicted"/>
<dbReference type="SUPFAM" id="SSF81383">
    <property type="entry name" value="F-box domain"/>
    <property type="match status" value="1"/>
</dbReference>
<dbReference type="PANTHER" id="PTHR22990:SF15">
    <property type="entry name" value="F-BOX ONLY PROTEIN 10"/>
    <property type="match status" value="1"/>
</dbReference>
<comment type="pathway">
    <text evidence="1">Protein modification; protein ubiquitination.</text>
</comment>
<protein>
    <recommendedName>
        <fullName evidence="5">F-box domain-containing protein</fullName>
    </recommendedName>
</protein>
<dbReference type="GeneID" id="136813410"/>
<feature type="compositionally biased region" description="Gly residues" evidence="4">
    <location>
        <begin position="679"/>
        <end position="691"/>
    </location>
</feature>
<dbReference type="InterPro" id="IPR006633">
    <property type="entry name" value="Carb-bd_sugar_hydrolysis-dom"/>
</dbReference>
<dbReference type="Gene3D" id="2.160.20.10">
    <property type="entry name" value="Single-stranded right-handed beta-helix, Pectin lyase-like"/>
    <property type="match status" value="4"/>
</dbReference>
<dbReference type="InterPro" id="IPR051550">
    <property type="entry name" value="SCF-Subunits/Alg-Epimerases"/>
</dbReference>
<evidence type="ECO:0000256" key="2">
    <source>
        <dbReference type="ARBA" id="ARBA00022737"/>
    </source>
</evidence>
<dbReference type="Pfam" id="PF13229">
    <property type="entry name" value="Beta_helix"/>
    <property type="match status" value="2"/>
</dbReference>
<dbReference type="SUPFAM" id="SSF51126">
    <property type="entry name" value="Pectin lyase-like"/>
    <property type="match status" value="4"/>
</dbReference>
<organism evidence="6 7">
    <name type="scientific">Clytia hemisphaerica</name>
    <dbReference type="NCBI Taxonomy" id="252671"/>
    <lineage>
        <taxon>Eukaryota</taxon>
        <taxon>Metazoa</taxon>
        <taxon>Cnidaria</taxon>
        <taxon>Hydrozoa</taxon>
        <taxon>Hydroidolina</taxon>
        <taxon>Leptothecata</taxon>
        <taxon>Obeliida</taxon>
        <taxon>Clytiidae</taxon>
        <taxon>Clytia</taxon>
    </lineage>
</organism>
<dbReference type="Proteomes" id="UP000594262">
    <property type="component" value="Unplaced"/>
</dbReference>
<feature type="region of interest" description="Disordered" evidence="4">
    <location>
        <begin position="656"/>
        <end position="691"/>
    </location>
</feature>
<accession>A0A7M5U4L0</accession>
<dbReference type="GO" id="GO:0042981">
    <property type="term" value="P:regulation of apoptotic process"/>
    <property type="evidence" value="ECO:0007669"/>
    <property type="project" value="TreeGrafter"/>
</dbReference>
<dbReference type="InterPro" id="IPR011050">
    <property type="entry name" value="Pectin_lyase_fold/virulence"/>
</dbReference>